<dbReference type="GO" id="GO:0006284">
    <property type="term" value="P:base-excision repair"/>
    <property type="evidence" value="ECO:0007669"/>
    <property type="project" value="InterPro"/>
</dbReference>
<dbReference type="Gene3D" id="1.10.340.30">
    <property type="entry name" value="Hypothetical protein, domain 2"/>
    <property type="match status" value="1"/>
</dbReference>
<dbReference type="Pfam" id="PF03352">
    <property type="entry name" value="Adenine_glyco"/>
    <property type="match status" value="1"/>
</dbReference>
<protein>
    <submittedName>
        <fullName evidence="2">DNA-3-methyladenine glycosylase I</fullName>
    </submittedName>
</protein>
<keyword evidence="3" id="KW-1185">Reference proteome</keyword>
<feature type="binding site" evidence="1">
    <location>
        <position position="186"/>
    </location>
    <ligand>
        <name>Zn(2+)</name>
        <dbReference type="ChEBI" id="CHEBI:29105"/>
    </ligand>
</feature>
<dbReference type="GO" id="GO:0046872">
    <property type="term" value="F:metal ion binding"/>
    <property type="evidence" value="ECO:0007669"/>
    <property type="project" value="UniProtKB-KW"/>
</dbReference>
<evidence type="ECO:0000256" key="1">
    <source>
        <dbReference type="PIRSR" id="PIRSR604597-1"/>
    </source>
</evidence>
<dbReference type="PANTHER" id="PTHR30037">
    <property type="entry name" value="DNA-3-METHYLADENINE GLYCOSYLASE 1"/>
    <property type="match status" value="1"/>
</dbReference>
<dbReference type="SUPFAM" id="SSF48150">
    <property type="entry name" value="DNA-glycosylase"/>
    <property type="match status" value="1"/>
</dbReference>
<dbReference type="EMBL" id="JAAGNA010000011">
    <property type="protein sequence ID" value="NEC47072.1"/>
    <property type="molecule type" value="Genomic_DNA"/>
</dbReference>
<feature type="binding site" evidence="1">
    <location>
        <position position="190"/>
    </location>
    <ligand>
        <name>Zn(2+)</name>
        <dbReference type="ChEBI" id="CHEBI:29105"/>
    </ligand>
</feature>
<sequence length="196" mass="21273">MSDPAGGTPLGPDGLPRCPWALSAPDYLAYHDEEWGRPVHGDDALFERLCLEAFQSGLSWITILRRRPGFRAAFSGFRIADVAAFTDADRERLLADTGIIRNRAKIDATLANARVLAEWKPGELDTLIWSHAPEKPGPAPRTLADVPAVTKESTALAKTLKKQGLRFVGPTTAYALMQACGLVNDHLADCAARKTP</sequence>
<feature type="binding site" evidence="1">
    <location>
        <position position="31"/>
    </location>
    <ligand>
        <name>Zn(2+)</name>
        <dbReference type="ChEBI" id="CHEBI:29105"/>
    </ligand>
</feature>
<dbReference type="RefSeq" id="WP_163085050.1">
    <property type="nucleotide sequence ID" value="NZ_JAAGNA010000011.1"/>
</dbReference>
<dbReference type="Proteomes" id="UP000471745">
    <property type="component" value="Unassembled WGS sequence"/>
</dbReference>
<comment type="caution">
    <text evidence="2">The sequence shown here is derived from an EMBL/GenBank/DDBJ whole genome shotgun (WGS) entry which is preliminary data.</text>
</comment>
<dbReference type="AlphaFoldDB" id="A0A9X5H847"/>
<dbReference type="GO" id="GO:0008725">
    <property type="term" value="F:DNA-3-methyladenine glycosylase activity"/>
    <property type="evidence" value="ECO:0007669"/>
    <property type="project" value="InterPro"/>
</dbReference>
<feature type="binding site" evidence="1">
    <location>
        <position position="18"/>
    </location>
    <ligand>
        <name>Zn(2+)</name>
        <dbReference type="ChEBI" id="CHEBI:29105"/>
    </ligand>
</feature>
<reference evidence="2 3" key="1">
    <citation type="submission" date="2020-01" db="EMBL/GenBank/DDBJ databases">
        <title>Insect and environment-associated Actinomycetes.</title>
        <authorList>
            <person name="Currrie C."/>
            <person name="Chevrette M."/>
            <person name="Carlson C."/>
            <person name="Stubbendieck R."/>
            <person name="Wendt-Pienkowski E."/>
        </authorList>
    </citation>
    <scope>NUCLEOTIDE SEQUENCE [LARGE SCALE GENOMIC DNA]</scope>
    <source>
        <strain evidence="2 3">SID8189</strain>
    </source>
</reference>
<accession>A0A9X5H847</accession>
<dbReference type="InterPro" id="IPR011257">
    <property type="entry name" value="DNA_glycosylase"/>
</dbReference>
<name>A0A9X5H847_9ACTN</name>
<proteinExistence type="predicted"/>
<evidence type="ECO:0000313" key="2">
    <source>
        <dbReference type="EMBL" id="NEC47072.1"/>
    </source>
</evidence>
<dbReference type="PANTHER" id="PTHR30037:SF4">
    <property type="entry name" value="DNA-3-METHYLADENINE GLYCOSYLASE I"/>
    <property type="match status" value="1"/>
</dbReference>
<gene>
    <name evidence="2" type="ORF">G3I18_00490</name>
</gene>
<evidence type="ECO:0000313" key="3">
    <source>
        <dbReference type="Proteomes" id="UP000471745"/>
    </source>
</evidence>
<organism evidence="2 3">
    <name type="scientific">Actinospica acidiphila</name>
    <dbReference type="NCBI Taxonomy" id="304899"/>
    <lineage>
        <taxon>Bacteria</taxon>
        <taxon>Bacillati</taxon>
        <taxon>Actinomycetota</taxon>
        <taxon>Actinomycetes</taxon>
        <taxon>Catenulisporales</taxon>
        <taxon>Actinospicaceae</taxon>
        <taxon>Actinospica</taxon>
    </lineage>
</organism>
<dbReference type="InterPro" id="IPR005019">
    <property type="entry name" value="Adenine_glyco"/>
</dbReference>
<dbReference type="InterPro" id="IPR052891">
    <property type="entry name" value="DNA-3mA_glycosylase"/>
</dbReference>
<dbReference type="InterPro" id="IPR004597">
    <property type="entry name" value="Tag"/>
</dbReference>
<keyword evidence="1" id="KW-0862">Zinc</keyword>
<keyword evidence="1" id="KW-0479">Metal-binding</keyword>
<dbReference type="NCBIfam" id="TIGR00624">
    <property type="entry name" value="tag"/>
    <property type="match status" value="1"/>
</dbReference>